<evidence type="ECO:0000256" key="4">
    <source>
        <dbReference type="ARBA" id="ARBA00022617"/>
    </source>
</evidence>
<feature type="domain" description="Cytochrome b561" evidence="13">
    <location>
        <begin position="13"/>
        <end position="226"/>
    </location>
</feature>
<comment type="cofactor">
    <cofactor evidence="1">
        <name>heme b</name>
        <dbReference type="ChEBI" id="CHEBI:60344"/>
    </cofactor>
</comment>
<proteinExistence type="predicted"/>
<dbReference type="AlphaFoldDB" id="A0AA39LPW5"/>
<gene>
    <name evidence="14" type="ORF">QR680_017772</name>
</gene>
<evidence type="ECO:0000256" key="10">
    <source>
        <dbReference type="ARBA" id="ARBA00023136"/>
    </source>
</evidence>
<dbReference type="GO" id="GO:0046872">
    <property type="term" value="F:metal ion binding"/>
    <property type="evidence" value="ECO:0007669"/>
    <property type="project" value="UniProtKB-KW"/>
</dbReference>
<dbReference type="EMBL" id="JAUCMV010000004">
    <property type="protein sequence ID" value="KAK0405035.1"/>
    <property type="molecule type" value="Genomic_DNA"/>
</dbReference>
<keyword evidence="4" id="KW-0349">Heme</keyword>
<evidence type="ECO:0000256" key="12">
    <source>
        <dbReference type="SAM" id="Phobius"/>
    </source>
</evidence>
<feature type="transmembrane region" description="Helical" evidence="12">
    <location>
        <begin position="50"/>
        <end position="69"/>
    </location>
</feature>
<evidence type="ECO:0000256" key="9">
    <source>
        <dbReference type="ARBA" id="ARBA00023004"/>
    </source>
</evidence>
<evidence type="ECO:0000256" key="1">
    <source>
        <dbReference type="ARBA" id="ARBA00001970"/>
    </source>
</evidence>
<reference evidence="14" key="1">
    <citation type="submission" date="2023-06" db="EMBL/GenBank/DDBJ databases">
        <title>Genomic analysis of the entomopathogenic nematode Steinernema hermaphroditum.</title>
        <authorList>
            <person name="Schwarz E.M."/>
            <person name="Heppert J.K."/>
            <person name="Baniya A."/>
            <person name="Schwartz H.T."/>
            <person name="Tan C.-H."/>
            <person name="Antoshechkin I."/>
            <person name="Sternberg P.W."/>
            <person name="Goodrich-Blair H."/>
            <person name="Dillman A.R."/>
        </authorList>
    </citation>
    <scope>NUCLEOTIDE SEQUENCE</scope>
    <source>
        <strain evidence="14">PS9179</strain>
        <tissue evidence="14">Whole animal</tissue>
    </source>
</reference>
<dbReference type="PANTHER" id="PTHR10106">
    <property type="entry name" value="CYTOCHROME B561-RELATED"/>
    <property type="match status" value="1"/>
</dbReference>
<dbReference type="GO" id="GO:0016020">
    <property type="term" value="C:membrane"/>
    <property type="evidence" value="ECO:0007669"/>
    <property type="project" value="UniProtKB-SubCell"/>
</dbReference>
<evidence type="ECO:0000256" key="8">
    <source>
        <dbReference type="ARBA" id="ARBA00022989"/>
    </source>
</evidence>
<feature type="region of interest" description="Disordered" evidence="11">
    <location>
        <begin position="234"/>
        <end position="256"/>
    </location>
</feature>
<evidence type="ECO:0000256" key="6">
    <source>
        <dbReference type="ARBA" id="ARBA00022723"/>
    </source>
</evidence>
<feature type="compositionally biased region" description="Basic and acidic residues" evidence="11">
    <location>
        <begin position="242"/>
        <end position="256"/>
    </location>
</feature>
<dbReference type="InterPro" id="IPR006593">
    <property type="entry name" value="Cyt_b561/ferric_Rdtase_TM"/>
</dbReference>
<dbReference type="FunFam" id="1.20.120.1770:FF:000001">
    <property type="entry name" value="Cytochrome b reductase 1"/>
    <property type="match status" value="1"/>
</dbReference>
<protein>
    <recommendedName>
        <fullName evidence="13">Cytochrome b561 domain-containing protein</fullName>
    </recommendedName>
</protein>
<evidence type="ECO:0000313" key="14">
    <source>
        <dbReference type="EMBL" id="KAK0405035.1"/>
    </source>
</evidence>
<organism evidence="14 15">
    <name type="scientific">Steinernema hermaphroditum</name>
    <dbReference type="NCBI Taxonomy" id="289476"/>
    <lineage>
        <taxon>Eukaryota</taxon>
        <taxon>Metazoa</taxon>
        <taxon>Ecdysozoa</taxon>
        <taxon>Nematoda</taxon>
        <taxon>Chromadorea</taxon>
        <taxon>Rhabditida</taxon>
        <taxon>Tylenchina</taxon>
        <taxon>Panagrolaimomorpha</taxon>
        <taxon>Strongyloidoidea</taxon>
        <taxon>Steinernematidae</taxon>
        <taxon>Steinernema</taxon>
    </lineage>
</organism>
<feature type="transmembrane region" description="Helical" evidence="12">
    <location>
        <begin position="204"/>
        <end position="227"/>
    </location>
</feature>
<keyword evidence="5 12" id="KW-0812">Transmembrane</keyword>
<keyword evidence="6" id="KW-0479">Metal-binding</keyword>
<keyword evidence="9" id="KW-0408">Iron</keyword>
<keyword evidence="10 12" id="KW-0472">Membrane</keyword>
<evidence type="ECO:0000256" key="5">
    <source>
        <dbReference type="ARBA" id="ARBA00022692"/>
    </source>
</evidence>
<evidence type="ECO:0000313" key="15">
    <source>
        <dbReference type="Proteomes" id="UP001175271"/>
    </source>
</evidence>
<evidence type="ECO:0000256" key="7">
    <source>
        <dbReference type="ARBA" id="ARBA00022982"/>
    </source>
</evidence>
<comment type="subcellular location">
    <subcellularLocation>
        <location evidence="2">Membrane</location>
        <topology evidence="2">Multi-pass membrane protein</topology>
    </subcellularLocation>
</comment>
<comment type="caution">
    <text evidence="14">The sequence shown here is derived from an EMBL/GenBank/DDBJ whole genome shotgun (WGS) entry which is preliminary data.</text>
</comment>
<keyword evidence="15" id="KW-1185">Reference proteome</keyword>
<dbReference type="GO" id="GO:0016491">
    <property type="term" value="F:oxidoreductase activity"/>
    <property type="evidence" value="ECO:0007669"/>
    <property type="project" value="InterPro"/>
</dbReference>
<keyword evidence="3" id="KW-0813">Transport</keyword>
<dbReference type="Proteomes" id="UP001175271">
    <property type="component" value="Unassembled WGS sequence"/>
</dbReference>
<evidence type="ECO:0000259" key="13">
    <source>
        <dbReference type="PROSITE" id="PS50939"/>
    </source>
</evidence>
<dbReference type="PROSITE" id="PS50939">
    <property type="entry name" value="CYTOCHROME_B561"/>
    <property type="match status" value="1"/>
</dbReference>
<sequence>MQSYSAFNLLYGLNQLLLFTALALVAVWMSAFGGGFAWQSHPEREFRWHPLAMSLGMLFCNGEAILIYRGLRNVAKPKTKLAHAALQFIAIVINIFGLKAAWDSHDLNKDNEGKLKPIPNLMSLHSWIGITTVVLFCSQFLFGFVTYLKPGLPMRYRVMFMPAHRLTGISLFVMALGSALLGISERAAWKMTCWTKEGRFCAEMVITNVFGVFLVAYAITTLALITFPDWIRKEPTQPLSEPKSDETESLREGEDA</sequence>
<evidence type="ECO:0000256" key="11">
    <source>
        <dbReference type="SAM" id="MobiDB-lite"/>
    </source>
</evidence>
<feature type="transmembrane region" description="Helical" evidence="12">
    <location>
        <begin position="166"/>
        <end position="184"/>
    </location>
</feature>
<keyword evidence="8 12" id="KW-1133">Transmembrane helix</keyword>
<feature type="transmembrane region" description="Helical" evidence="12">
    <location>
        <begin position="16"/>
        <end position="38"/>
    </location>
</feature>
<dbReference type="SMART" id="SM00665">
    <property type="entry name" value="B561"/>
    <property type="match status" value="1"/>
</dbReference>
<dbReference type="PANTHER" id="PTHR10106:SF0">
    <property type="entry name" value="LD36721P"/>
    <property type="match status" value="1"/>
</dbReference>
<dbReference type="Gene3D" id="1.20.120.1770">
    <property type="match status" value="1"/>
</dbReference>
<feature type="transmembrane region" description="Helical" evidence="12">
    <location>
        <begin position="122"/>
        <end position="145"/>
    </location>
</feature>
<evidence type="ECO:0000256" key="3">
    <source>
        <dbReference type="ARBA" id="ARBA00022448"/>
    </source>
</evidence>
<accession>A0AA39LPW5</accession>
<name>A0AA39LPW5_9BILA</name>
<keyword evidence="7" id="KW-0249">Electron transport</keyword>
<dbReference type="InterPro" id="IPR043205">
    <property type="entry name" value="CYB561/CYBRD1-like"/>
</dbReference>
<dbReference type="Pfam" id="PF03188">
    <property type="entry name" value="Cytochrom_B561"/>
    <property type="match status" value="1"/>
</dbReference>
<evidence type="ECO:0000256" key="2">
    <source>
        <dbReference type="ARBA" id="ARBA00004141"/>
    </source>
</evidence>